<dbReference type="RefSeq" id="WP_080885947.1">
    <property type="nucleotide sequence ID" value="NZ_LT828648.1"/>
</dbReference>
<dbReference type="EMBL" id="LT828648">
    <property type="protein sequence ID" value="SLM47405.1"/>
    <property type="molecule type" value="Genomic_DNA"/>
</dbReference>
<sequence>MGLRRRFVIFALPEQHGGRNFYISKSGGITDIPPAVAKFSSFAEAQAFAASHNIELTAARYIGQADFMEWDCREL</sequence>
<protein>
    <submittedName>
        <fullName evidence="1">Uncharacterized protein</fullName>
    </submittedName>
</protein>
<dbReference type="AlphaFoldDB" id="A0A1W1I356"/>
<keyword evidence="2" id="KW-1185">Reference proteome</keyword>
<accession>A0A1W1I356</accession>
<name>A0A1W1I356_9BACT</name>
<organism evidence="1 2">
    <name type="scientific">Nitrospira japonica</name>
    <dbReference type="NCBI Taxonomy" id="1325564"/>
    <lineage>
        <taxon>Bacteria</taxon>
        <taxon>Pseudomonadati</taxon>
        <taxon>Nitrospirota</taxon>
        <taxon>Nitrospiria</taxon>
        <taxon>Nitrospirales</taxon>
        <taxon>Nitrospiraceae</taxon>
        <taxon>Nitrospira</taxon>
    </lineage>
</organism>
<evidence type="ECO:0000313" key="2">
    <source>
        <dbReference type="Proteomes" id="UP000192042"/>
    </source>
</evidence>
<gene>
    <name evidence="1" type="ORF">NSJP_1233</name>
</gene>
<evidence type="ECO:0000313" key="1">
    <source>
        <dbReference type="EMBL" id="SLM47405.1"/>
    </source>
</evidence>
<proteinExistence type="predicted"/>
<dbReference type="Proteomes" id="UP000192042">
    <property type="component" value="Chromosome I"/>
</dbReference>
<reference evidence="1 2" key="1">
    <citation type="submission" date="2017-03" db="EMBL/GenBank/DDBJ databases">
        <authorList>
            <person name="Afonso C.L."/>
            <person name="Miller P.J."/>
            <person name="Scott M.A."/>
            <person name="Spackman E."/>
            <person name="Goraichik I."/>
            <person name="Dimitrov K.M."/>
            <person name="Suarez D.L."/>
            <person name="Swayne D.E."/>
        </authorList>
    </citation>
    <scope>NUCLEOTIDE SEQUENCE [LARGE SCALE GENOMIC DNA]</scope>
    <source>
        <strain evidence="1">Genome sequencing of Nitrospira japonica strain NJ11</strain>
    </source>
</reference>
<dbReference type="KEGG" id="nja:NSJP_1233"/>
<dbReference type="STRING" id="1325564.NSJP_1233"/>